<dbReference type="EMBL" id="BK015974">
    <property type="protein sequence ID" value="DAF87967.1"/>
    <property type="molecule type" value="Genomic_DNA"/>
</dbReference>
<accession>A0A8S5U0J9</accession>
<sequence>MKIESGSTVLLDVNNTGVDAINLFASQYLRIGNTRFEDYSNNKRTGAFWVGGDN</sequence>
<organism evidence="1">
    <name type="scientific">Siphoviridae sp. ctNEy24</name>
    <dbReference type="NCBI Taxonomy" id="2825466"/>
    <lineage>
        <taxon>Viruses</taxon>
        <taxon>Duplodnaviria</taxon>
        <taxon>Heunggongvirae</taxon>
        <taxon>Uroviricota</taxon>
        <taxon>Caudoviricetes</taxon>
    </lineage>
</organism>
<protein>
    <submittedName>
        <fullName evidence="1">Uncharacterized protein</fullName>
    </submittedName>
</protein>
<evidence type="ECO:0000313" key="1">
    <source>
        <dbReference type="EMBL" id="DAF87967.1"/>
    </source>
</evidence>
<proteinExistence type="predicted"/>
<name>A0A8S5U0J9_9CAUD</name>
<reference evidence="1" key="1">
    <citation type="journal article" date="2021" name="Proc. Natl. Acad. Sci. U.S.A.">
        <title>A Catalog of Tens of Thousands of Viruses from Human Metagenomes Reveals Hidden Associations with Chronic Diseases.</title>
        <authorList>
            <person name="Tisza M.J."/>
            <person name="Buck C.B."/>
        </authorList>
    </citation>
    <scope>NUCLEOTIDE SEQUENCE</scope>
    <source>
        <strain evidence="1">CtNEy24</strain>
    </source>
</reference>